<name>A0ABM8BNV2_9CREN</name>
<proteinExistence type="predicted"/>
<keyword evidence="2" id="KW-1185">Reference proteome</keyword>
<evidence type="ECO:0000313" key="2">
    <source>
        <dbReference type="Proteomes" id="UP001060771"/>
    </source>
</evidence>
<evidence type="ECO:0000313" key="1">
    <source>
        <dbReference type="EMBL" id="BDR92697.1"/>
    </source>
</evidence>
<protein>
    <submittedName>
        <fullName evidence="1">Uncharacterized protein</fullName>
    </submittedName>
</protein>
<gene>
    <name evidence="1" type="ORF">Vsou_17900</name>
</gene>
<sequence length="37" mass="4339">MRSNNRDMLSRASIKRAMEFTWRKSAAQLLRCLLNGI</sequence>
<dbReference type="Proteomes" id="UP001060771">
    <property type="component" value="Chromosome"/>
</dbReference>
<reference evidence="2" key="1">
    <citation type="submission" date="2022-09" db="EMBL/GenBank/DDBJ databases">
        <title>Complete genome sequence of Vulcanisaeta souniana.</title>
        <authorList>
            <person name="Kato S."/>
            <person name="Itoh T."/>
            <person name="Ohkuma M."/>
        </authorList>
    </citation>
    <scope>NUCLEOTIDE SEQUENCE [LARGE SCALE GENOMIC DNA]</scope>
    <source>
        <strain evidence="2">JCM 11219</strain>
    </source>
</reference>
<dbReference type="EMBL" id="AP026830">
    <property type="protein sequence ID" value="BDR92697.1"/>
    <property type="molecule type" value="Genomic_DNA"/>
</dbReference>
<accession>A0ABM8BNV2</accession>
<organism evidence="1 2">
    <name type="scientific">Vulcanisaeta souniana JCM 11219</name>
    <dbReference type="NCBI Taxonomy" id="1293586"/>
    <lineage>
        <taxon>Archaea</taxon>
        <taxon>Thermoproteota</taxon>
        <taxon>Thermoprotei</taxon>
        <taxon>Thermoproteales</taxon>
        <taxon>Thermoproteaceae</taxon>
        <taxon>Vulcanisaeta</taxon>
    </lineage>
</organism>